<dbReference type="PANTHER" id="PTHR43381:SF5">
    <property type="entry name" value="TR-TYPE G DOMAIN-CONTAINING PROTEIN"/>
    <property type="match status" value="1"/>
</dbReference>
<dbReference type="InterPro" id="IPR000795">
    <property type="entry name" value="T_Tr_GTP-bd_dom"/>
</dbReference>
<dbReference type="CDD" id="cd03702">
    <property type="entry name" value="IF2_mtIF2_II"/>
    <property type="match status" value="1"/>
</dbReference>
<comment type="similarity">
    <text evidence="1 8 9">Belongs to the TRAFAC class translation factor GTPase superfamily. Classic translation factor GTPase family. IF-2 subfamily.</text>
</comment>
<dbReference type="InterPro" id="IPR000178">
    <property type="entry name" value="TF_IF2_bacterial-like"/>
</dbReference>
<keyword evidence="10" id="KW-0175">Coiled coil</keyword>
<dbReference type="InterPro" id="IPR006847">
    <property type="entry name" value="IF2_N"/>
</dbReference>
<dbReference type="Gene3D" id="3.40.50.300">
    <property type="entry name" value="P-loop containing nucleotide triphosphate hydrolases"/>
    <property type="match status" value="1"/>
</dbReference>
<dbReference type="KEGG" id="sman:C12CBH8_22490"/>
<keyword evidence="4 8" id="KW-0547">Nucleotide-binding</keyword>
<evidence type="ECO:0000256" key="5">
    <source>
        <dbReference type="ARBA" id="ARBA00022917"/>
    </source>
</evidence>
<feature type="region of interest" description="G-domain" evidence="8">
    <location>
        <begin position="333"/>
        <end position="481"/>
    </location>
</feature>
<keyword evidence="3 8" id="KW-0396">Initiation factor</keyword>
<evidence type="ECO:0000256" key="4">
    <source>
        <dbReference type="ARBA" id="ARBA00022741"/>
    </source>
</evidence>
<comment type="function">
    <text evidence="7 8 9">One of the essential components for the initiation of protein synthesis. Protects formylmethionyl-tRNA from spontaneous hydrolysis and promotes its binding to the 30S ribosomal subunits. Also involved in the hydrolysis of GTP during the formation of the 70S ribosomal complex.</text>
</comment>
<feature type="compositionally biased region" description="Low complexity" evidence="11">
    <location>
        <begin position="87"/>
        <end position="113"/>
    </location>
</feature>
<dbReference type="FunFam" id="2.40.30.10:FF:000008">
    <property type="entry name" value="Translation initiation factor IF-2"/>
    <property type="match status" value="1"/>
</dbReference>
<dbReference type="InterPro" id="IPR053905">
    <property type="entry name" value="EF-G-like_DII"/>
</dbReference>
<dbReference type="NCBIfam" id="TIGR00487">
    <property type="entry name" value="IF-2"/>
    <property type="match status" value="1"/>
</dbReference>
<name>A0A7I8D4C6_9FIRM</name>
<dbReference type="RefSeq" id="WP_215533277.1">
    <property type="nucleotide sequence ID" value="NZ_AP023321.1"/>
</dbReference>
<protein>
    <recommendedName>
        <fullName evidence="2 8">Translation initiation factor IF-2</fullName>
    </recommendedName>
</protein>
<dbReference type="InterPro" id="IPR005225">
    <property type="entry name" value="Small_GTP-bd"/>
</dbReference>
<evidence type="ECO:0000313" key="14">
    <source>
        <dbReference type="Proteomes" id="UP000593890"/>
    </source>
</evidence>
<dbReference type="NCBIfam" id="TIGR00231">
    <property type="entry name" value="small_GTP"/>
    <property type="match status" value="1"/>
</dbReference>
<feature type="coiled-coil region" evidence="10">
    <location>
        <begin position="210"/>
        <end position="242"/>
    </location>
</feature>
<feature type="domain" description="Tr-type G" evidence="12">
    <location>
        <begin position="330"/>
        <end position="499"/>
    </location>
</feature>
<keyword evidence="14" id="KW-1185">Reference proteome</keyword>
<dbReference type="FunFam" id="2.40.30.10:FF:000007">
    <property type="entry name" value="Translation initiation factor IF-2"/>
    <property type="match status" value="1"/>
</dbReference>
<dbReference type="InterPro" id="IPR015760">
    <property type="entry name" value="TIF_IF2"/>
</dbReference>
<evidence type="ECO:0000256" key="11">
    <source>
        <dbReference type="SAM" id="MobiDB-lite"/>
    </source>
</evidence>
<dbReference type="Pfam" id="PF00009">
    <property type="entry name" value="GTP_EFTU"/>
    <property type="match status" value="1"/>
</dbReference>
<proteinExistence type="inferred from homology"/>
<dbReference type="InterPro" id="IPR036925">
    <property type="entry name" value="TIF_IF2_dom3_sf"/>
</dbReference>
<dbReference type="InterPro" id="IPR027417">
    <property type="entry name" value="P-loop_NTPase"/>
</dbReference>
<dbReference type="SUPFAM" id="SSF52540">
    <property type="entry name" value="P-loop containing nucleoside triphosphate hydrolases"/>
    <property type="match status" value="1"/>
</dbReference>
<evidence type="ECO:0000256" key="10">
    <source>
        <dbReference type="SAM" id="Coils"/>
    </source>
</evidence>
<evidence type="ECO:0000256" key="9">
    <source>
        <dbReference type="RuleBase" id="RU000644"/>
    </source>
</evidence>
<dbReference type="FunFam" id="3.40.50.10050:FF:000001">
    <property type="entry name" value="Translation initiation factor IF-2"/>
    <property type="match status" value="1"/>
</dbReference>
<evidence type="ECO:0000313" key="13">
    <source>
        <dbReference type="EMBL" id="BCI61610.1"/>
    </source>
</evidence>
<feature type="compositionally biased region" description="Low complexity" evidence="11">
    <location>
        <begin position="127"/>
        <end position="138"/>
    </location>
</feature>
<dbReference type="Pfam" id="PF22042">
    <property type="entry name" value="EF-G_D2"/>
    <property type="match status" value="1"/>
</dbReference>
<dbReference type="GO" id="GO:0003743">
    <property type="term" value="F:translation initiation factor activity"/>
    <property type="evidence" value="ECO:0007669"/>
    <property type="project" value="UniProtKB-UniRule"/>
</dbReference>
<evidence type="ECO:0000256" key="6">
    <source>
        <dbReference type="ARBA" id="ARBA00023134"/>
    </source>
</evidence>
<feature type="region of interest" description="Disordered" evidence="11">
    <location>
        <begin position="71"/>
        <end position="178"/>
    </location>
</feature>
<feature type="binding site" evidence="8">
    <location>
        <begin position="339"/>
        <end position="346"/>
    </location>
    <ligand>
        <name>GTP</name>
        <dbReference type="ChEBI" id="CHEBI:37565"/>
    </ligand>
</feature>
<evidence type="ECO:0000256" key="8">
    <source>
        <dbReference type="HAMAP-Rule" id="MF_00100"/>
    </source>
</evidence>
<dbReference type="EMBL" id="AP023321">
    <property type="protein sequence ID" value="BCI61610.1"/>
    <property type="molecule type" value="Genomic_DNA"/>
</dbReference>
<dbReference type="CDD" id="cd03692">
    <property type="entry name" value="mtIF2_IVc"/>
    <property type="match status" value="1"/>
</dbReference>
<dbReference type="CDD" id="cd01887">
    <property type="entry name" value="IF2_eIF5B"/>
    <property type="match status" value="1"/>
</dbReference>
<dbReference type="InterPro" id="IPR023115">
    <property type="entry name" value="TIF_IF2_dom3"/>
</dbReference>
<dbReference type="HAMAP" id="MF_00100_B">
    <property type="entry name" value="IF_2_B"/>
    <property type="match status" value="1"/>
</dbReference>
<dbReference type="Pfam" id="PF04760">
    <property type="entry name" value="IF2_N"/>
    <property type="match status" value="2"/>
</dbReference>
<dbReference type="InterPro" id="IPR044145">
    <property type="entry name" value="IF2_II"/>
</dbReference>
<dbReference type="Gene3D" id="1.10.10.2480">
    <property type="match status" value="1"/>
</dbReference>
<dbReference type="InterPro" id="IPR009000">
    <property type="entry name" value="Transl_B-barrel_sf"/>
</dbReference>
<sequence length="828" mass="91096">MMIKYRVHEVAKDLDIPSKQVVDLLAKYFDTPKKHMTALTEEELNVVFETVTQDHQVDSFDAYFADTEKPAAPVKKEAPAVPPSQAQSGKPSGPQGKQQNQNQNGAKSQQQGGRPAPKSGERDNRRPQQQNRPAQSQAKPAGQPSQTQNSPKGQQGQNAGNTAKPQQPSRGTVVRRTVDTSRATVQLDKYNEKFEQLAPDAGKRDTFVRKQKLTQKSAQYRNKNRRARRETEAERLRRIEQERQKKGLTITVGDEITVGELALRLKATSAEVIKKLMQLGVMASINEVIDFDTAELVAMEFHAKVEREVVVTIEERIIDDSEDSDDNLFPRSPVVVVMGHVDHGKTSLLDAIRNAKVTASEAGGITQHIGAYRVPLEDREITFLDTPGHAAFTSMRARGAQVTDIAVLVVAADDGIMPQTVEAINHAKAAGVSIIVAINKMDKPSADPDRIKQQLTEYELVPEEWGGDTICVPVSAATHQGIDDLLETILLVADMKELKANPNRAAKGAVIEARLDKGRGPVATILVQNGTLHVGDIVVAGTSVGRVRAMLNDHGERVEEAGPSVPVEITGLDETPSAGDTFNAVSDEKLARELVEQRKSQIKEEQFAAVQKVTLDNLFSQMQEGDVKELNVVVKADVQGSVEAVRQSLEKLSNDEVRVRVIHGGVGAVSESDVMLANASNAIIVGFNVRPDPIAEENAQRAGVDMRMYRVIYDCIEEIESAMKGMLAPKFREVVLGRIEVRAVYTISNVGTVSGCYVLNGKVNRQCQIRVVRDGIVITEDRISSLKRFKDDVKEVQQGYECGIALERFNDIKEGDIYEAFIMEEYQE</sequence>
<keyword evidence="8" id="KW-0963">Cytoplasm</keyword>
<evidence type="ECO:0000256" key="2">
    <source>
        <dbReference type="ARBA" id="ARBA00020675"/>
    </source>
</evidence>
<accession>A0A7I8D4C6</accession>
<feature type="compositionally biased region" description="Polar residues" evidence="11">
    <location>
        <begin position="143"/>
        <end position="170"/>
    </location>
</feature>
<evidence type="ECO:0000259" key="12">
    <source>
        <dbReference type="PROSITE" id="PS51722"/>
    </source>
</evidence>
<dbReference type="Proteomes" id="UP000593890">
    <property type="component" value="Chromosome"/>
</dbReference>
<feature type="binding site" evidence="8">
    <location>
        <begin position="439"/>
        <end position="442"/>
    </location>
    <ligand>
        <name>GTP</name>
        <dbReference type="ChEBI" id="CHEBI:37565"/>
    </ligand>
</feature>
<keyword evidence="5 8" id="KW-0648">Protein biosynthesis</keyword>
<evidence type="ECO:0000256" key="3">
    <source>
        <dbReference type="ARBA" id="ARBA00022540"/>
    </source>
</evidence>
<dbReference type="AlphaFoldDB" id="A0A7I8D4C6"/>
<evidence type="ECO:0000256" key="7">
    <source>
        <dbReference type="ARBA" id="ARBA00025162"/>
    </source>
</evidence>
<dbReference type="FunFam" id="3.40.50.300:FF:000019">
    <property type="entry name" value="Translation initiation factor IF-2"/>
    <property type="match status" value="1"/>
</dbReference>
<feature type="binding site" evidence="8">
    <location>
        <begin position="385"/>
        <end position="389"/>
    </location>
    <ligand>
        <name>GTP</name>
        <dbReference type="ChEBI" id="CHEBI:37565"/>
    </ligand>
</feature>
<evidence type="ECO:0000256" key="1">
    <source>
        <dbReference type="ARBA" id="ARBA00007733"/>
    </source>
</evidence>
<organism evidence="13 14">
    <name type="scientific">Solibaculum mannosilyticum</name>
    <dbReference type="NCBI Taxonomy" id="2780922"/>
    <lineage>
        <taxon>Bacteria</taxon>
        <taxon>Bacillati</taxon>
        <taxon>Bacillota</taxon>
        <taxon>Clostridia</taxon>
        <taxon>Eubacteriales</taxon>
        <taxon>Oscillospiraceae</taxon>
        <taxon>Solibaculum</taxon>
    </lineage>
</organism>
<dbReference type="Pfam" id="PF11987">
    <property type="entry name" value="IF-2"/>
    <property type="match status" value="1"/>
</dbReference>
<dbReference type="GO" id="GO:0003924">
    <property type="term" value="F:GTPase activity"/>
    <property type="evidence" value="ECO:0007669"/>
    <property type="project" value="UniProtKB-UniRule"/>
</dbReference>
<keyword evidence="6 8" id="KW-0342">GTP-binding</keyword>
<dbReference type="PANTHER" id="PTHR43381">
    <property type="entry name" value="TRANSLATION INITIATION FACTOR IF-2-RELATED"/>
    <property type="match status" value="1"/>
</dbReference>
<dbReference type="SUPFAM" id="SSF52156">
    <property type="entry name" value="Initiation factor IF2/eIF5b, domain 3"/>
    <property type="match status" value="1"/>
</dbReference>
<dbReference type="Gene3D" id="2.40.30.10">
    <property type="entry name" value="Translation factors"/>
    <property type="match status" value="2"/>
</dbReference>
<reference evidence="14" key="1">
    <citation type="submission" date="2020-07" db="EMBL/GenBank/DDBJ databases">
        <title>Complete genome sequencing of Clostridia bacterium strain 12CBH8.</title>
        <authorList>
            <person name="Sakamoto M."/>
            <person name="Murakami T."/>
            <person name="Mori H."/>
        </authorList>
    </citation>
    <scope>NUCLEOTIDE SEQUENCE [LARGE SCALE GENOMIC DNA]</scope>
    <source>
        <strain evidence="14">12CBH8</strain>
    </source>
</reference>
<dbReference type="PROSITE" id="PS51722">
    <property type="entry name" value="G_TR_2"/>
    <property type="match status" value="1"/>
</dbReference>
<dbReference type="GO" id="GO:0005829">
    <property type="term" value="C:cytosol"/>
    <property type="evidence" value="ECO:0007669"/>
    <property type="project" value="TreeGrafter"/>
</dbReference>
<dbReference type="SUPFAM" id="SSF50447">
    <property type="entry name" value="Translation proteins"/>
    <property type="match status" value="2"/>
</dbReference>
<comment type="subcellular location">
    <subcellularLocation>
        <location evidence="8">Cytoplasm</location>
    </subcellularLocation>
</comment>
<dbReference type="GO" id="GO:0005525">
    <property type="term" value="F:GTP binding"/>
    <property type="evidence" value="ECO:0007669"/>
    <property type="project" value="UniProtKB-KW"/>
</dbReference>
<gene>
    <name evidence="8 13" type="primary">infB</name>
    <name evidence="13" type="ORF">C12CBH8_22490</name>
</gene>
<dbReference type="Gene3D" id="3.40.50.10050">
    <property type="entry name" value="Translation initiation factor IF- 2, domain 3"/>
    <property type="match status" value="1"/>
</dbReference>